<dbReference type="VEuPathDB" id="FungiDB:RhiirFUN_018923"/>
<dbReference type="InterPro" id="IPR001245">
    <property type="entry name" value="Ser-Thr/Tyr_kinase_cat_dom"/>
</dbReference>
<reference evidence="2" key="1">
    <citation type="submission" date="2013-07" db="EMBL/GenBank/DDBJ databases">
        <title>The genome of an arbuscular mycorrhizal fungus provides insights into the evolution of the oldest plant symbiosis.</title>
        <authorList>
            <consortium name="DOE Joint Genome Institute"/>
            <person name="Tisserant E."/>
            <person name="Malbreil M."/>
            <person name="Kuo A."/>
            <person name="Kohler A."/>
            <person name="Symeonidi A."/>
            <person name="Balestrini R."/>
            <person name="Charron P."/>
            <person name="Duensing N."/>
            <person name="Frei-dit-Frey N."/>
            <person name="Gianinazzi-Pearson V."/>
            <person name="Gilbert B."/>
            <person name="Handa Y."/>
            <person name="Hijri M."/>
            <person name="Kaul R."/>
            <person name="Kawaguchi M."/>
            <person name="Krajinski F."/>
            <person name="Lammers P."/>
            <person name="Lapierre D."/>
            <person name="Masclaux F.G."/>
            <person name="Murat C."/>
            <person name="Morin E."/>
            <person name="Ndikumana S."/>
            <person name="Pagni M."/>
            <person name="Petitpierre D."/>
            <person name="Requena N."/>
            <person name="Rosikiewicz P."/>
            <person name="Riley R."/>
            <person name="Saito K."/>
            <person name="San Clemente H."/>
            <person name="Shapiro H."/>
            <person name="van Tuinen D."/>
            <person name="Becard G."/>
            <person name="Bonfante P."/>
            <person name="Paszkowski U."/>
            <person name="Shachar-Hill Y."/>
            <person name="Young J.P."/>
            <person name="Sanders I.R."/>
            <person name="Henrissat B."/>
            <person name="Rensing S.A."/>
            <person name="Grigoriev I.V."/>
            <person name="Corradi N."/>
            <person name="Roux C."/>
            <person name="Martin F."/>
        </authorList>
    </citation>
    <scope>NUCLEOTIDE SEQUENCE</scope>
    <source>
        <strain evidence="2">DAOM 197198</strain>
    </source>
</reference>
<name>U9UC89_RHIID</name>
<sequence length="265" mass="30465">MAQLKLQQNVDSHENILRFYGITKFETNSICQVKYSLVLEYADGGTLRAYLKKHFNELNWNDKYQLTSQLANASDIYSIGVLMWEISSGQQPFYGEDYDVSLALAILYGRRENVIDGTPSAYSNLYKECWEGEPNERPDIQKVVLIFNSIISPERNDTIMDNNNEEINNLIHQILLMSSQSIIPNIVRINNKAYSSKLASTLESIISPEKNDMIMDNNNEDINNNEMDKLASKSISSMSNVISYKGTDFPRNSRLRSQRYFGRHF</sequence>
<dbReference type="PROSITE" id="PS50011">
    <property type="entry name" value="PROTEIN_KINASE_DOM"/>
    <property type="match status" value="1"/>
</dbReference>
<dbReference type="EMBL" id="KI280302">
    <property type="protein sequence ID" value="ESA17317.1"/>
    <property type="molecule type" value="Genomic_DNA"/>
</dbReference>
<organism evidence="2">
    <name type="scientific">Rhizophagus irregularis (strain DAOM 181602 / DAOM 197198 / MUCL 43194)</name>
    <name type="common">Arbuscular mycorrhizal fungus</name>
    <name type="synonym">Glomus intraradices</name>
    <dbReference type="NCBI Taxonomy" id="747089"/>
    <lineage>
        <taxon>Eukaryota</taxon>
        <taxon>Fungi</taxon>
        <taxon>Fungi incertae sedis</taxon>
        <taxon>Mucoromycota</taxon>
        <taxon>Glomeromycotina</taxon>
        <taxon>Glomeromycetes</taxon>
        <taxon>Glomerales</taxon>
        <taxon>Glomeraceae</taxon>
        <taxon>Rhizophagus</taxon>
    </lineage>
</organism>
<dbReference type="InterPro" id="IPR011009">
    <property type="entry name" value="Kinase-like_dom_sf"/>
</dbReference>
<proteinExistence type="predicted"/>
<dbReference type="GO" id="GO:0004713">
    <property type="term" value="F:protein tyrosine kinase activity"/>
    <property type="evidence" value="ECO:0007669"/>
    <property type="project" value="InterPro"/>
</dbReference>
<protein>
    <recommendedName>
        <fullName evidence="1">Protein kinase domain-containing protein</fullName>
    </recommendedName>
</protein>
<dbReference type="GO" id="GO:0005524">
    <property type="term" value="F:ATP binding"/>
    <property type="evidence" value="ECO:0007669"/>
    <property type="project" value="InterPro"/>
</dbReference>
<dbReference type="InterPro" id="IPR000719">
    <property type="entry name" value="Prot_kinase_dom"/>
</dbReference>
<evidence type="ECO:0000313" key="2">
    <source>
        <dbReference type="EMBL" id="ESA17317.1"/>
    </source>
</evidence>
<dbReference type="PANTHER" id="PTHR44329">
    <property type="entry name" value="SERINE/THREONINE-PROTEIN KINASE TNNI3K-RELATED"/>
    <property type="match status" value="1"/>
</dbReference>
<feature type="domain" description="Protein kinase" evidence="1">
    <location>
        <begin position="1"/>
        <end position="151"/>
    </location>
</feature>
<dbReference type="Pfam" id="PF07714">
    <property type="entry name" value="PK_Tyr_Ser-Thr"/>
    <property type="match status" value="1"/>
</dbReference>
<dbReference type="Gene3D" id="1.10.510.10">
    <property type="entry name" value="Transferase(Phosphotransferase) domain 1"/>
    <property type="match status" value="2"/>
</dbReference>
<gene>
    <name evidence="2" type="ORF">GLOINDRAFT_21924</name>
</gene>
<accession>U9UC89</accession>
<dbReference type="SUPFAM" id="SSF56112">
    <property type="entry name" value="Protein kinase-like (PK-like)"/>
    <property type="match status" value="1"/>
</dbReference>
<dbReference type="InterPro" id="IPR020635">
    <property type="entry name" value="Tyr_kinase_cat_dom"/>
</dbReference>
<dbReference type="GO" id="GO:0004674">
    <property type="term" value="F:protein serine/threonine kinase activity"/>
    <property type="evidence" value="ECO:0007669"/>
    <property type="project" value="TreeGrafter"/>
</dbReference>
<dbReference type="SMART" id="SM00219">
    <property type="entry name" value="TyrKc"/>
    <property type="match status" value="1"/>
</dbReference>
<dbReference type="InterPro" id="IPR051681">
    <property type="entry name" value="Ser/Thr_Kinases-Pseudokinases"/>
</dbReference>
<evidence type="ECO:0000259" key="1">
    <source>
        <dbReference type="PROSITE" id="PS50011"/>
    </source>
</evidence>
<dbReference type="HOGENOM" id="CLU_1050289_0_0_1"/>
<dbReference type="AlphaFoldDB" id="U9UC89"/>